<protein>
    <submittedName>
        <fullName evidence="2">Catechol 2,3-dioxygenase-like lactoylglutathione lyase family enzyme</fullName>
    </submittedName>
</protein>
<keyword evidence="2" id="KW-0456">Lyase</keyword>
<dbReference type="RefSeq" id="WP_067510863.1">
    <property type="nucleotide sequence ID" value="NZ_QNRE01000018.1"/>
</dbReference>
<dbReference type="Pfam" id="PF00903">
    <property type="entry name" value="Glyoxalase"/>
    <property type="match status" value="1"/>
</dbReference>
<accession>A0A366D105</accession>
<keyword evidence="2" id="KW-0223">Dioxygenase</keyword>
<keyword evidence="2" id="KW-0560">Oxidoreductase</keyword>
<dbReference type="InterPro" id="IPR037523">
    <property type="entry name" value="VOC_core"/>
</dbReference>
<reference evidence="2 3" key="1">
    <citation type="submission" date="2018-06" db="EMBL/GenBank/DDBJ databases">
        <title>Genomic Encyclopedia of Type Strains, Phase IV (KMG-IV): sequencing the most valuable type-strain genomes for metagenomic binning, comparative biology and taxonomic classification.</title>
        <authorList>
            <person name="Goeker M."/>
        </authorList>
    </citation>
    <scope>NUCLEOTIDE SEQUENCE [LARGE SCALE GENOMIC DNA]</scope>
    <source>
        <strain evidence="2 3">DSM 44599</strain>
    </source>
</reference>
<organism evidence="2 3">
    <name type="scientific">Nocardia puris</name>
    <dbReference type="NCBI Taxonomy" id="208602"/>
    <lineage>
        <taxon>Bacteria</taxon>
        <taxon>Bacillati</taxon>
        <taxon>Actinomycetota</taxon>
        <taxon>Actinomycetes</taxon>
        <taxon>Mycobacteriales</taxon>
        <taxon>Nocardiaceae</taxon>
        <taxon>Nocardia</taxon>
    </lineage>
</organism>
<dbReference type="SUPFAM" id="SSF54593">
    <property type="entry name" value="Glyoxalase/Bleomycin resistance protein/Dihydroxybiphenyl dioxygenase"/>
    <property type="match status" value="1"/>
</dbReference>
<dbReference type="PANTHER" id="PTHR36503">
    <property type="entry name" value="BLR2520 PROTEIN"/>
    <property type="match status" value="1"/>
</dbReference>
<dbReference type="InterPro" id="IPR004360">
    <property type="entry name" value="Glyas_Fos-R_dOase_dom"/>
</dbReference>
<dbReference type="GO" id="GO:0051213">
    <property type="term" value="F:dioxygenase activity"/>
    <property type="evidence" value="ECO:0007669"/>
    <property type="project" value="UniProtKB-KW"/>
</dbReference>
<dbReference type="EMBL" id="QNRE01000018">
    <property type="protein sequence ID" value="RBO83626.1"/>
    <property type="molecule type" value="Genomic_DNA"/>
</dbReference>
<name>A0A366D105_9NOCA</name>
<dbReference type="PANTHER" id="PTHR36503:SF3">
    <property type="entry name" value="BLR0126 PROTEIN"/>
    <property type="match status" value="1"/>
</dbReference>
<dbReference type="InterPro" id="IPR029068">
    <property type="entry name" value="Glyas_Bleomycin-R_OHBP_Dase"/>
</dbReference>
<evidence type="ECO:0000313" key="2">
    <source>
        <dbReference type="EMBL" id="RBO83626.1"/>
    </source>
</evidence>
<keyword evidence="3" id="KW-1185">Reference proteome</keyword>
<sequence>MTPRLDFIGIVVSDMAATLDFYRRLGLTFPEGAHTQPHVEAELTGGFRLAFDTEETIRAFMPDWRAPGDSGRMGLAFRCADPAEVDAKYAELEAAGYHGENKPWDAPWGQRYASVLDPDGNSVDLYAPLG</sequence>
<dbReference type="OrthoDB" id="9798430at2"/>
<dbReference type="Gene3D" id="3.10.180.10">
    <property type="entry name" value="2,3-Dihydroxybiphenyl 1,2-Dioxygenase, domain 1"/>
    <property type="match status" value="1"/>
</dbReference>
<comment type="caution">
    <text evidence="2">The sequence shown here is derived from an EMBL/GenBank/DDBJ whole genome shotgun (WGS) entry which is preliminary data.</text>
</comment>
<dbReference type="GO" id="GO:0016829">
    <property type="term" value="F:lyase activity"/>
    <property type="evidence" value="ECO:0007669"/>
    <property type="project" value="UniProtKB-KW"/>
</dbReference>
<gene>
    <name evidence="2" type="ORF">DFR74_11850</name>
</gene>
<dbReference type="AlphaFoldDB" id="A0A366D105"/>
<evidence type="ECO:0000259" key="1">
    <source>
        <dbReference type="PROSITE" id="PS51819"/>
    </source>
</evidence>
<evidence type="ECO:0000313" key="3">
    <source>
        <dbReference type="Proteomes" id="UP000252586"/>
    </source>
</evidence>
<dbReference type="STRING" id="1210090.GCA_001613185_04157"/>
<feature type="domain" description="VOC" evidence="1">
    <location>
        <begin position="4"/>
        <end position="128"/>
    </location>
</feature>
<dbReference type="Proteomes" id="UP000252586">
    <property type="component" value="Unassembled WGS sequence"/>
</dbReference>
<proteinExistence type="predicted"/>
<dbReference type="PROSITE" id="PS51819">
    <property type="entry name" value="VOC"/>
    <property type="match status" value="1"/>
</dbReference>